<evidence type="ECO:0000313" key="2">
    <source>
        <dbReference type="EMBL" id="ABF42579.1"/>
    </source>
</evidence>
<feature type="transmembrane region" description="Helical" evidence="1">
    <location>
        <begin position="30"/>
        <end position="48"/>
    </location>
</feature>
<dbReference type="AlphaFoldDB" id="Q1IKM1"/>
<organism evidence="2 3">
    <name type="scientific">Koribacter versatilis (strain Ellin345)</name>
    <dbReference type="NCBI Taxonomy" id="204669"/>
    <lineage>
        <taxon>Bacteria</taxon>
        <taxon>Pseudomonadati</taxon>
        <taxon>Acidobacteriota</taxon>
        <taxon>Terriglobia</taxon>
        <taxon>Terriglobales</taxon>
        <taxon>Candidatus Korobacteraceae</taxon>
        <taxon>Candidatus Korobacter</taxon>
    </lineage>
</organism>
<reference evidence="2 3" key="1">
    <citation type="journal article" date="2009" name="Appl. Environ. Microbiol.">
        <title>Three genomes from the phylum Acidobacteria provide insight into the lifestyles of these microorganisms in soils.</title>
        <authorList>
            <person name="Ward N.L."/>
            <person name="Challacombe J.F."/>
            <person name="Janssen P.H."/>
            <person name="Henrissat B."/>
            <person name="Coutinho P.M."/>
            <person name="Wu M."/>
            <person name="Xie G."/>
            <person name="Haft D.H."/>
            <person name="Sait M."/>
            <person name="Badger J."/>
            <person name="Barabote R.D."/>
            <person name="Bradley B."/>
            <person name="Brettin T.S."/>
            <person name="Brinkac L.M."/>
            <person name="Bruce D."/>
            <person name="Creasy T."/>
            <person name="Daugherty S.C."/>
            <person name="Davidsen T.M."/>
            <person name="DeBoy R.T."/>
            <person name="Detter J.C."/>
            <person name="Dodson R.J."/>
            <person name="Durkin A.S."/>
            <person name="Ganapathy A."/>
            <person name="Gwinn-Giglio M."/>
            <person name="Han C.S."/>
            <person name="Khouri H."/>
            <person name="Kiss H."/>
            <person name="Kothari S.P."/>
            <person name="Madupu R."/>
            <person name="Nelson K.E."/>
            <person name="Nelson W.C."/>
            <person name="Paulsen I."/>
            <person name="Penn K."/>
            <person name="Ren Q."/>
            <person name="Rosovitz M.J."/>
            <person name="Selengut J.D."/>
            <person name="Shrivastava S."/>
            <person name="Sullivan S.A."/>
            <person name="Tapia R."/>
            <person name="Thompson L.S."/>
            <person name="Watkins K.L."/>
            <person name="Yang Q."/>
            <person name="Yu C."/>
            <person name="Zafar N."/>
            <person name="Zhou L."/>
            <person name="Kuske C.R."/>
        </authorList>
    </citation>
    <scope>NUCLEOTIDE SEQUENCE [LARGE SCALE GENOMIC DNA]</scope>
    <source>
        <strain evidence="2 3">Ellin345</strain>
    </source>
</reference>
<keyword evidence="1" id="KW-0812">Transmembrane</keyword>
<dbReference type="Proteomes" id="UP000002432">
    <property type="component" value="Chromosome"/>
</dbReference>
<dbReference type="RefSeq" id="WP_011524378.1">
    <property type="nucleotide sequence ID" value="NC_008009.1"/>
</dbReference>
<feature type="transmembrane region" description="Helical" evidence="1">
    <location>
        <begin position="220"/>
        <end position="240"/>
    </location>
</feature>
<accession>Q1IKM1</accession>
<gene>
    <name evidence="2" type="ordered locus">Acid345_3578</name>
</gene>
<evidence type="ECO:0000313" key="3">
    <source>
        <dbReference type="Proteomes" id="UP000002432"/>
    </source>
</evidence>
<feature type="transmembrane region" description="Helical" evidence="1">
    <location>
        <begin position="161"/>
        <end position="182"/>
    </location>
</feature>
<keyword evidence="1" id="KW-0472">Membrane</keyword>
<dbReference type="eggNOG" id="ENOG5032TZW">
    <property type="taxonomic scope" value="Bacteria"/>
</dbReference>
<dbReference type="EnsemblBacteria" id="ABF42579">
    <property type="protein sequence ID" value="ABF42579"/>
    <property type="gene ID" value="Acid345_3578"/>
</dbReference>
<protein>
    <recommendedName>
        <fullName evidence="4">Membrane protein (DUF2306)</fullName>
    </recommendedName>
</protein>
<keyword evidence="3" id="KW-1185">Reference proteome</keyword>
<dbReference type="KEGG" id="aba:Acid345_3578"/>
<name>Q1IKM1_KORVE</name>
<dbReference type="HOGENOM" id="CLU_075807_0_0_0"/>
<feature type="transmembrane region" description="Helical" evidence="1">
    <location>
        <begin position="188"/>
        <end position="208"/>
    </location>
</feature>
<evidence type="ECO:0000256" key="1">
    <source>
        <dbReference type="SAM" id="Phobius"/>
    </source>
</evidence>
<evidence type="ECO:0008006" key="4">
    <source>
        <dbReference type="Google" id="ProtNLM"/>
    </source>
</evidence>
<dbReference type="OrthoDB" id="648493at2"/>
<proteinExistence type="predicted"/>
<dbReference type="EMBL" id="CP000360">
    <property type="protein sequence ID" value="ABF42579.1"/>
    <property type="molecule type" value="Genomic_DNA"/>
</dbReference>
<feature type="transmembrane region" description="Helical" evidence="1">
    <location>
        <begin position="126"/>
        <end position="149"/>
    </location>
</feature>
<dbReference type="STRING" id="204669.Acid345_3578"/>
<feature type="transmembrane region" description="Helical" evidence="1">
    <location>
        <begin position="60"/>
        <end position="82"/>
    </location>
</feature>
<feature type="transmembrane region" description="Helical" evidence="1">
    <location>
        <begin position="94"/>
        <end position="114"/>
    </location>
</feature>
<keyword evidence="1" id="KW-1133">Transmembrane helix</keyword>
<sequence length="259" mass="28851">MATAAAVSKRTTFLHERGNWNARDDRVPSAVWLGIFWVGILAGFGVDLQRYFHERPAAPLVAHVHAVVFSVWLLIMTAQVAMVVGDRVGWHRKFGWFAAAWTVLMAVLGPWAALSSLALNLNTPGFTPAFLAVNIVDVGGFLIFIGWGLASRKNPAAHKRLIMLAMVAIADPGFARFTGNLWHEPKSAVPWFFFYFYGNVVLLLLMALWDWRQGRLMRQFVIGAVGLTTALLVASVLFFWPPWTATARGWVEAWARVMG</sequence>